<sequence>MVVEARQSPRRVSRNAAHEYEPLAWLETSRVPRQTVTNFSCVVDTITNVQFHMHMTPRPETTICGLHKELPCGNRTRYTLHGSQLPSHRANRAVNICDVMFTNMMCCNIYVMFTCFNELLLESSSSSSAERRPLLNKGKGLIESQMHNSMKNSSPYISYITNLLNFVLRHSQFRARRIVPLPTYHEFEAISNVVNVDSIILTGAENQRPELEPSCPGHGFKLAKALRYDALFF</sequence>
<evidence type="ECO:0000313" key="1">
    <source>
        <dbReference type="EMBL" id="SOQ39698.1"/>
    </source>
</evidence>
<proteinExistence type="predicted"/>
<accession>A0A2H1VFS7</accession>
<protein>
    <submittedName>
        <fullName evidence="1">SFRICE_034929</fullName>
    </submittedName>
</protein>
<organism evidence="1">
    <name type="scientific">Spodoptera frugiperda</name>
    <name type="common">Fall armyworm</name>
    <dbReference type="NCBI Taxonomy" id="7108"/>
    <lineage>
        <taxon>Eukaryota</taxon>
        <taxon>Metazoa</taxon>
        <taxon>Ecdysozoa</taxon>
        <taxon>Arthropoda</taxon>
        <taxon>Hexapoda</taxon>
        <taxon>Insecta</taxon>
        <taxon>Pterygota</taxon>
        <taxon>Neoptera</taxon>
        <taxon>Endopterygota</taxon>
        <taxon>Lepidoptera</taxon>
        <taxon>Glossata</taxon>
        <taxon>Ditrysia</taxon>
        <taxon>Noctuoidea</taxon>
        <taxon>Noctuidae</taxon>
        <taxon>Amphipyrinae</taxon>
        <taxon>Spodoptera</taxon>
    </lineage>
</organism>
<dbReference type="EMBL" id="ODYU01002333">
    <property type="protein sequence ID" value="SOQ39698.1"/>
    <property type="molecule type" value="Genomic_DNA"/>
</dbReference>
<gene>
    <name evidence="1" type="ORF">SFRICE_034929</name>
</gene>
<dbReference type="AlphaFoldDB" id="A0A2H1VFS7"/>
<reference evidence="1" key="1">
    <citation type="submission" date="2016-07" db="EMBL/GenBank/DDBJ databases">
        <authorList>
            <person name="Bretaudeau A."/>
        </authorList>
    </citation>
    <scope>NUCLEOTIDE SEQUENCE</scope>
    <source>
        <strain evidence="1">Rice</strain>
        <tissue evidence="1">Whole body</tissue>
    </source>
</reference>
<name>A0A2H1VFS7_SPOFR</name>